<name>A0A1L5FCU8_CLOKL</name>
<comment type="subcellular location">
    <subcellularLocation>
        <location evidence="1">Cell membrane</location>
        <topology evidence="1">Multi-pass membrane protein</topology>
    </subcellularLocation>
</comment>
<feature type="domain" description="ABC transmembrane type-2" evidence="9">
    <location>
        <begin position="142"/>
        <end position="375"/>
    </location>
</feature>
<feature type="transmembrane region" description="Helical" evidence="8">
    <location>
        <begin position="21"/>
        <end position="42"/>
    </location>
</feature>
<reference evidence="10 11" key="1">
    <citation type="submission" date="2016-12" db="EMBL/GenBank/DDBJ databases">
        <title>Complete genome sequence of Clostridium kluyveri JZZ isolated from the pit mud of a Chinese flavor liquor-making factory.</title>
        <authorList>
            <person name="Wang Y."/>
        </authorList>
    </citation>
    <scope>NUCLEOTIDE SEQUENCE [LARGE SCALE GENOMIC DNA]</scope>
    <source>
        <strain evidence="10 11">JZZ</strain>
    </source>
</reference>
<dbReference type="InterPro" id="IPR013525">
    <property type="entry name" value="ABC2_TM"/>
</dbReference>
<dbReference type="InterPro" id="IPR051449">
    <property type="entry name" value="ABC-2_transporter_component"/>
</dbReference>
<evidence type="ECO:0000256" key="4">
    <source>
        <dbReference type="ARBA" id="ARBA00022475"/>
    </source>
</evidence>
<evidence type="ECO:0000256" key="3">
    <source>
        <dbReference type="ARBA" id="ARBA00022448"/>
    </source>
</evidence>
<dbReference type="Gene3D" id="3.40.1710.10">
    <property type="entry name" value="abc type-2 transporter like domain"/>
    <property type="match status" value="1"/>
</dbReference>
<evidence type="ECO:0000256" key="5">
    <source>
        <dbReference type="ARBA" id="ARBA00022692"/>
    </source>
</evidence>
<evidence type="ECO:0000259" key="9">
    <source>
        <dbReference type="PROSITE" id="PS51012"/>
    </source>
</evidence>
<feature type="transmembrane region" description="Helical" evidence="8">
    <location>
        <begin position="347"/>
        <end position="370"/>
    </location>
</feature>
<dbReference type="InterPro" id="IPR047817">
    <property type="entry name" value="ABC2_TM_bact-type"/>
</dbReference>
<feature type="transmembrane region" description="Helical" evidence="8">
    <location>
        <begin position="320"/>
        <end position="341"/>
    </location>
</feature>
<evidence type="ECO:0000313" key="10">
    <source>
        <dbReference type="EMBL" id="APM40836.1"/>
    </source>
</evidence>
<feature type="transmembrane region" description="Helical" evidence="8">
    <location>
        <begin position="232"/>
        <end position="257"/>
    </location>
</feature>
<evidence type="ECO:0000256" key="8">
    <source>
        <dbReference type="SAM" id="Phobius"/>
    </source>
</evidence>
<keyword evidence="5 8" id="KW-0812">Transmembrane</keyword>
<evidence type="ECO:0000256" key="2">
    <source>
        <dbReference type="ARBA" id="ARBA00007783"/>
    </source>
</evidence>
<feature type="transmembrane region" description="Helical" evidence="8">
    <location>
        <begin position="293"/>
        <end position="313"/>
    </location>
</feature>
<dbReference type="GO" id="GO:0140359">
    <property type="term" value="F:ABC-type transporter activity"/>
    <property type="evidence" value="ECO:0007669"/>
    <property type="project" value="InterPro"/>
</dbReference>
<dbReference type="AlphaFoldDB" id="A0A1L5FCU8"/>
<evidence type="ECO:0000256" key="6">
    <source>
        <dbReference type="ARBA" id="ARBA00022989"/>
    </source>
</evidence>
<accession>A0A1L5FCU8</accession>
<dbReference type="PANTHER" id="PTHR30294:SF29">
    <property type="entry name" value="MULTIDRUG ABC TRANSPORTER PERMEASE YBHS-RELATED"/>
    <property type="match status" value="1"/>
</dbReference>
<evidence type="ECO:0000256" key="1">
    <source>
        <dbReference type="ARBA" id="ARBA00004651"/>
    </source>
</evidence>
<protein>
    <submittedName>
        <fullName evidence="10">Transporter</fullName>
    </submittedName>
</protein>
<dbReference type="PROSITE" id="PS51012">
    <property type="entry name" value="ABC_TM2"/>
    <property type="match status" value="1"/>
</dbReference>
<evidence type="ECO:0000313" key="11">
    <source>
        <dbReference type="Proteomes" id="UP000184604"/>
    </source>
</evidence>
<dbReference type="OrthoDB" id="9776218at2"/>
<dbReference type="EMBL" id="CP018335">
    <property type="protein sequence ID" value="APM40836.1"/>
    <property type="molecule type" value="Genomic_DNA"/>
</dbReference>
<dbReference type="Pfam" id="PF12698">
    <property type="entry name" value="ABC2_membrane_3"/>
    <property type="match status" value="1"/>
</dbReference>
<comment type="similarity">
    <text evidence="2">Belongs to the ABC-2 integral membrane protein family.</text>
</comment>
<proteinExistence type="inferred from homology"/>
<gene>
    <name evidence="10" type="ORF">BS101_20050</name>
</gene>
<dbReference type="RefSeq" id="WP_073540394.1">
    <property type="nucleotide sequence ID" value="NZ_CP018335.1"/>
</dbReference>
<dbReference type="GO" id="GO:0005886">
    <property type="term" value="C:plasma membrane"/>
    <property type="evidence" value="ECO:0007669"/>
    <property type="project" value="UniProtKB-SubCell"/>
</dbReference>
<keyword evidence="3" id="KW-0813">Transport</keyword>
<feature type="transmembrane region" description="Helical" evidence="8">
    <location>
        <begin position="264"/>
        <end position="287"/>
    </location>
</feature>
<organism evidence="10 11">
    <name type="scientific">Clostridium kluyveri</name>
    <dbReference type="NCBI Taxonomy" id="1534"/>
    <lineage>
        <taxon>Bacteria</taxon>
        <taxon>Bacillati</taxon>
        <taxon>Bacillota</taxon>
        <taxon>Clostridia</taxon>
        <taxon>Eubacteriales</taxon>
        <taxon>Clostridiaceae</taxon>
        <taxon>Clostridium</taxon>
    </lineage>
</organism>
<evidence type="ECO:0000256" key="7">
    <source>
        <dbReference type="ARBA" id="ARBA00023136"/>
    </source>
</evidence>
<keyword evidence="7 8" id="KW-0472">Membrane</keyword>
<dbReference type="PANTHER" id="PTHR30294">
    <property type="entry name" value="MEMBRANE COMPONENT OF ABC TRANSPORTER YHHJ-RELATED"/>
    <property type="match status" value="1"/>
</dbReference>
<keyword evidence="4" id="KW-1003">Cell membrane</keyword>
<keyword evidence="6 8" id="KW-1133">Transmembrane helix</keyword>
<dbReference type="Proteomes" id="UP000184604">
    <property type="component" value="Chromosome"/>
</dbReference>
<sequence>MKLKRLITVTKKEFIHIKRDKPSLIIALIMPIMMLLLFGFAANTDVNNVNLMIYDGNKTLESRQLVNAFINSYYFKLYGSADSYNEVEKYIDMGKIKVGIVIPPDYSKKLNRNETASVQVLVDGSDPTIARTAMSYSMLIGNNYSTKIKKVELKKSGSNIPTGAGINIKPLLLYNPTLESSKFNVPGVMGLILQNITVILTSFAMVREKEKGTIEQLIMTPITPFELIMGKLVPYTVIGFLNMVTVLILGNLLFGIVIKGSVPLFMVLGTLFLICSLAIGMFISTIAKTQLQAMQASLALLLPSVLLSGFMFPREAMPKIIYLISCVLPLTYFLQILRAIIVKGVNLSYIIGPILSLSLLIIIIIGLTVIKFNKTLE</sequence>